<keyword evidence="1" id="KW-0378">Hydrolase</keyword>
<organism evidence="4 5">
    <name type="scientific">Angiostrongylus cantonensis</name>
    <name type="common">Rat lungworm</name>
    <dbReference type="NCBI Taxonomy" id="6313"/>
    <lineage>
        <taxon>Eukaryota</taxon>
        <taxon>Metazoa</taxon>
        <taxon>Ecdysozoa</taxon>
        <taxon>Nematoda</taxon>
        <taxon>Chromadorea</taxon>
        <taxon>Rhabditida</taxon>
        <taxon>Rhabditina</taxon>
        <taxon>Rhabditomorpha</taxon>
        <taxon>Strongyloidea</taxon>
        <taxon>Metastrongylidae</taxon>
        <taxon>Angiostrongylus</taxon>
    </lineage>
</organism>
<accession>A0A0K0DDK0</accession>
<dbReference type="PROSITE" id="PS52009">
    <property type="entry name" value="GH84"/>
    <property type="match status" value="1"/>
</dbReference>
<feature type="domain" description="GH84" evidence="3">
    <location>
        <begin position="24"/>
        <end position="261"/>
    </location>
</feature>
<dbReference type="AlphaFoldDB" id="A0A0K0DDK0"/>
<dbReference type="Proteomes" id="UP000035642">
    <property type="component" value="Unassembled WGS sequence"/>
</dbReference>
<sequence>MITSDDVRFDDGSCPASARSPNGFVCGVVEGFYGRPWTFEQRKHLFSRLNRLGLNTYVYAPKDDLKHRPQWRIPYNNEETDILKSLIESAKANKITFVYSLSPGIDIVYSKIEDVICVKSKFDQISVANEVYEYLGRPLFLFCPTEYCESRAVPSLADSEYLLQLGKELNENIRVLWTGRPVALKNEISGLLMNPNCKYELNFVPLRTFADWNASTQDAPFNGQYVCHFKGIFCPACFYGPSSSYSIVCNIFTCFAVNSLD</sequence>
<keyword evidence="4" id="KW-1185">Reference proteome</keyword>
<evidence type="ECO:0000256" key="2">
    <source>
        <dbReference type="ARBA" id="ARBA00023295"/>
    </source>
</evidence>
<proteinExistence type="predicted"/>
<dbReference type="Gene3D" id="3.20.20.80">
    <property type="entry name" value="Glycosidases"/>
    <property type="match status" value="3"/>
</dbReference>
<dbReference type="GO" id="GO:0016231">
    <property type="term" value="F:beta-N-acetylglucosaminidase activity"/>
    <property type="evidence" value="ECO:0007669"/>
    <property type="project" value="TreeGrafter"/>
</dbReference>
<dbReference type="WBParaSite" id="ACAC_0000880801-mRNA-1">
    <property type="protein sequence ID" value="ACAC_0000880801-mRNA-1"/>
    <property type="gene ID" value="ACAC_0000880801"/>
</dbReference>
<evidence type="ECO:0000313" key="5">
    <source>
        <dbReference type="WBParaSite" id="ACAC_0000880801-mRNA-1"/>
    </source>
</evidence>
<dbReference type="STRING" id="6313.A0A0K0DDK0"/>
<evidence type="ECO:0000259" key="3">
    <source>
        <dbReference type="PROSITE" id="PS52009"/>
    </source>
</evidence>
<dbReference type="InterPro" id="IPR017853">
    <property type="entry name" value="GH"/>
</dbReference>
<dbReference type="Pfam" id="PF07555">
    <property type="entry name" value="NAGidase"/>
    <property type="match status" value="2"/>
</dbReference>
<dbReference type="GO" id="GO:0009100">
    <property type="term" value="P:glycoprotein metabolic process"/>
    <property type="evidence" value="ECO:0007669"/>
    <property type="project" value="TreeGrafter"/>
</dbReference>
<protein>
    <submittedName>
        <fullName evidence="5">Hyaluronoglucosaminidase</fullName>
    </submittedName>
</protein>
<name>A0A0K0DDK0_ANGCA</name>
<reference evidence="4" key="1">
    <citation type="submission" date="2012-09" db="EMBL/GenBank/DDBJ databases">
        <authorList>
            <person name="Martin A.A."/>
        </authorList>
    </citation>
    <scope>NUCLEOTIDE SEQUENCE</scope>
</reference>
<evidence type="ECO:0000313" key="4">
    <source>
        <dbReference type="Proteomes" id="UP000035642"/>
    </source>
</evidence>
<keyword evidence="2" id="KW-0326">Glycosidase</keyword>
<reference evidence="5" key="2">
    <citation type="submission" date="2017-02" db="UniProtKB">
        <authorList>
            <consortium name="WormBaseParasite"/>
        </authorList>
    </citation>
    <scope>IDENTIFICATION</scope>
</reference>
<dbReference type="PANTHER" id="PTHR13170:SF16">
    <property type="entry name" value="PROTEIN O-GLCNACASE"/>
    <property type="match status" value="1"/>
</dbReference>
<dbReference type="PANTHER" id="PTHR13170">
    <property type="entry name" value="O-GLCNACASE"/>
    <property type="match status" value="1"/>
</dbReference>
<evidence type="ECO:0000256" key="1">
    <source>
        <dbReference type="ARBA" id="ARBA00022801"/>
    </source>
</evidence>
<dbReference type="InterPro" id="IPR011496">
    <property type="entry name" value="O-GlcNAcase_cat"/>
</dbReference>
<dbReference type="InterPro" id="IPR051822">
    <property type="entry name" value="Glycosyl_Hydrolase_84"/>
</dbReference>
<dbReference type="SUPFAM" id="SSF51445">
    <property type="entry name" value="(Trans)glycosidases"/>
    <property type="match status" value="1"/>
</dbReference>